<evidence type="ECO:0000256" key="9">
    <source>
        <dbReference type="ARBA" id="ARBA00023201"/>
    </source>
</evidence>
<organism evidence="14 15">
    <name type="scientific">Dibothriocephalus latus</name>
    <name type="common">Fish tapeworm</name>
    <name type="synonym">Diphyllobothrium latum</name>
    <dbReference type="NCBI Taxonomy" id="60516"/>
    <lineage>
        <taxon>Eukaryota</taxon>
        <taxon>Metazoa</taxon>
        <taxon>Spiralia</taxon>
        <taxon>Lophotrochozoa</taxon>
        <taxon>Platyhelminthes</taxon>
        <taxon>Cestoda</taxon>
        <taxon>Eucestoda</taxon>
        <taxon>Diphyllobothriidea</taxon>
        <taxon>Diphyllobothriidae</taxon>
        <taxon>Dibothriocephalus</taxon>
    </lineage>
</organism>
<feature type="region of interest" description="Disordered" evidence="12">
    <location>
        <begin position="543"/>
        <end position="586"/>
    </location>
</feature>
<keyword evidence="7 11" id="KW-0406">Ion transport</keyword>
<evidence type="ECO:0000256" key="8">
    <source>
        <dbReference type="ARBA" id="ARBA00023136"/>
    </source>
</evidence>
<accession>A0A3P7LI13</accession>
<evidence type="ECO:0000256" key="4">
    <source>
        <dbReference type="ARBA" id="ARBA00022692"/>
    </source>
</evidence>
<dbReference type="PANTHER" id="PTHR11690:SF248">
    <property type="entry name" value="PICKPOCKET 17, ISOFORM A"/>
    <property type="match status" value="1"/>
</dbReference>
<dbReference type="GO" id="GO:0005886">
    <property type="term" value="C:plasma membrane"/>
    <property type="evidence" value="ECO:0007669"/>
    <property type="project" value="TreeGrafter"/>
</dbReference>
<dbReference type="OrthoDB" id="6262926at2759"/>
<keyword evidence="10 11" id="KW-0407">Ion channel</keyword>
<evidence type="ECO:0000256" key="11">
    <source>
        <dbReference type="RuleBase" id="RU000679"/>
    </source>
</evidence>
<dbReference type="InterPro" id="IPR001873">
    <property type="entry name" value="ENaC"/>
</dbReference>
<name>A0A3P7LI13_DIBLA</name>
<keyword evidence="2 11" id="KW-0813">Transport</keyword>
<dbReference type="Pfam" id="PF00858">
    <property type="entry name" value="ASC"/>
    <property type="match status" value="1"/>
</dbReference>
<dbReference type="Proteomes" id="UP000281553">
    <property type="component" value="Unassembled WGS sequence"/>
</dbReference>
<dbReference type="GO" id="GO:0015280">
    <property type="term" value="F:ligand-gated sodium channel activity"/>
    <property type="evidence" value="ECO:0007669"/>
    <property type="project" value="TreeGrafter"/>
</dbReference>
<evidence type="ECO:0000313" key="14">
    <source>
        <dbReference type="EMBL" id="VDN10333.1"/>
    </source>
</evidence>
<sequence>MTEGELRRRSHSCNCCRNRLRDLKVHAFRFLESTSIRGCNRIVKSENATLRVLWTAYVCLTTLFLHYSIMKLVHEYMEYSVNIQTYISMDAPAAFPAVTFCNHQPFSSKAHELWRQQTVMSPTRFNQILRERASGILQKAISIPEDASAHIQLLNVSLIQEALVQGLIYDTLPIYYQSLQWPQHKALGHNSNDALALCLLRYGSNWMLTGPGCVDPMLKIRQQSDPKYFNCYSVEIMKHASEHINELGLILWLGPDENYGKEDRQAFLFDLFEQANGLRVVIHEPGQRGNLERDGIQVAPGRMNEVTFQTVQMLHYNRPNKPCFTNPSQQFTDLDEKYDYQFEMCLSSYIQNLVVQRCGCLYAYYPRIYSPNATLPYCGQLFTGTDGLLDEELIIQRRQCASSIIGNAAALRKEIEEEKICLRRCVVTDYETQVSVARWRPTSWQLYWSQKTSSLFDSALNGSLTSDQARLIHHFLQTKNLTDFPADNKQPGSLGSGAFVFDDRFAYLVIRRKSNDTVIKNEHLVLTENALFSRIGGLCSFKPPDDNRTEPLLEPPINGTSDSMPARLCSKSPSPRKQKHDDQIILPKYSCAQK</sequence>
<evidence type="ECO:0000256" key="13">
    <source>
        <dbReference type="SAM" id="Phobius"/>
    </source>
</evidence>
<evidence type="ECO:0000256" key="12">
    <source>
        <dbReference type="SAM" id="MobiDB-lite"/>
    </source>
</evidence>
<evidence type="ECO:0000256" key="1">
    <source>
        <dbReference type="ARBA" id="ARBA00004141"/>
    </source>
</evidence>
<comment type="subcellular location">
    <subcellularLocation>
        <location evidence="1">Membrane</location>
        <topology evidence="1">Multi-pass membrane protein</topology>
    </subcellularLocation>
</comment>
<evidence type="ECO:0000256" key="3">
    <source>
        <dbReference type="ARBA" id="ARBA00022461"/>
    </source>
</evidence>
<evidence type="ECO:0000256" key="7">
    <source>
        <dbReference type="ARBA" id="ARBA00023065"/>
    </source>
</evidence>
<evidence type="ECO:0000256" key="2">
    <source>
        <dbReference type="ARBA" id="ARBA00022448"/>
    </source>
</evidence>
<keyword evidence="6" id="KW-0915">Sodium</keyword>
<reference evidence="14 15" key="1">
    <citation type="submission" date="2018-11" db="EMBL/GenBank/DDBJ databases">
        <authorList>
            <consortium name="Pathogen Informatics"/>
        </authorList>
    </citation>
    <scope>NUCLEOTIDE SEQUENCE [LARGE SCALE GENOMIC DNA]</scope>
</reference>
<dbReference type="EMBL" id="UYRU01048924">
    <property type="protein sequence ID" value="VDN10333.1"/>
    <property type="molecule type" value="Genomic_DNA"/>
</dbReference>
<evidence type="ECO:0000313" key="15">
    <source>
        <dbReference type="Proteomes" id="UP000281553"/>
    </source>
</evidence>
<gene>
    <name evidence="14" type="ORF">DILT_LOCUS6164</name>
</gene>
<keyword evidence="5 13" id="KW-1133">Transmembrane helix</keyword>
<evidence type="ECO:0000256" key="6">
    <source>
        <dbReference type="ARBA" id="ARBA00023053"/>
    </source>
</evidence>
<proteinExistence type="inferred from homology"/>
<feature type="transmembrane region" description="Helical" evidence="13">
    <location>
        <begin position="50"/>
        <end position="69"/>
    </location>
</feature>
<evidence type="ECO:0000256" key="5">
    <source>
        <dbReference type="ARBA" id="ARBA00022989"/>
    </source>
</evidence>
<evidence type="ECO:0008006" key="16">
    <source>
        <dbReference type="Google" id="ProtNLM"/>
    </source>
</evidence>
<protein>
    <recommendedName>
        <fullName evidence="16">Amiloride-sensitive sodium channel</fullName>
    </recommendedName>
</protein>
<keyword evidence="9 11" id="KW-0739">Sodium transport</keyword>
<dbReference type="PANTHER" id="PTHR11690">
    <property type="entry name" value="AMILORIDE-SENSITIVE SODIUM CHANNEL-RELATED"/>
    <property type="match status" value="1"/>
</dbReference>
<keyword evidence="15" id="KW-1185">Reference proteome</keyword>
<dbReference type="AlphaFoldDB" id="A0A3P7LI13"/>
<keyword evidence="4 11" id="KW-0812">Transmembrane</keyword>
<keyword evidence="8 13" id="KW-0472">Membrane</keyword>
<dbReference type="Gene3D" id="2.60.470.10">
    <property type="entry name" value="Acid-sensing ion channels like domains"/>
    <property type="match status" value="1"/>
</dbReference>
<evidence type="ECO:0000256" key="10">
    <source>
        <dbReference type="ARBA" id="ARBA00023303"/>
    </source>
</evidence>
<dbReference type="PRINTS" id="PR01078">
    <property type="entry name" value="AMINACHANNEL"/>
</dbReference>
<comment type="similarity">
    <text evidence="11">Belongs to the amiloride-sensitive sodium channel (TC 1.A.6) family.</text>
</comment>
<keyword evidence="3 11" id="KW-0894">Sodium channel</keyword>